<proteinExistence type="predicted"/>
<feature type="coiled-coil region" evidence="1">
    <location>
        <begin position="270"/>
        <end position="304"/>
    </location>
</feature>
<protein>
    <submittedName>
        <fullName evidence="3">Uncharacterized protein</fullName>
    </submittedName>
</protein>
<name>E0RQW2_WINT6</name>
<accession>E0RQW2</accession>
<evidence type="ECO:0000313" key="4">
    <source>
        <dbReference type="Proteomes" id="UP000001296"/>
    </source>
</evidence>
<dbReference type="EMBL" id="CP001698">
    <property type="protein sequence ID" value="ADN03018.1"/>
    <property type="molecule type" value="Genomic_DNA"/>
</dbReference>
<keyword evidence="1" id="KW-0175">Coiled coil</keyword>
<dbReference type="KEGG" id="sta:STHERM_c20870"/>
<sequence>MGKTPAVSTVYPPAYVRLKEHEREAFLSQLGTFSPVERELFHSLCMGWRPEIHYGQFVELQSSRMKHVRPELESLVGKLYAHGYALFVFTLEENALVQKYIVLTEQHDHRFCYYVVRNTIYEAAAERKSILPTASYFQEKGLVLPEEEIIPLEPDALLKEYLEEKIPPLHAVSISLDGKALIYLVPDGFTVLLNHCRSMVQLTMENTNVLAEFARFKGTSLAAVRSSLSSRSPLLWFDVVRSLVEYDEVMGENKRVYISPVVFLAARMLRTALENQIEDTKRKKQEEEEKKNDFTAICEQVKEQYPEPISGETLSRLFSVLERKYGERFEEVKREFLEEYSTIKDPADLPPLIFIAKKYLHRDRFYGYALARFDFVARRLAEEYVDLMEEVLRTGNRAGHTAFLSPQQFEDDIRERVSHLDPFLAELLSRPRLLAEVIIYTLKDQEGARDVQRLKRVLERFFYPNTMRYLPLSRMFDLDMEIIFERAFGRMGIFRQLWWYITGRYRTYKERFEGFTPRMVSLGAPAQEKSQLTIRSPRSATVPPPLPARKGRSAVPPSRVIRQRPMGSQIKEKRAYSPREQERVWNEFAKALRESARQNK</sequence>
<feature type="compositionally biased region" description="Polar residues" evidence="2">
    <location>
        <begin position="528"/>
        <end position="539"/>
    </location>
</feature>
<dbReference type="Proteomes" id="UP000001296">
    <property type="component" value="Chromosome"/>
</dbReference>
<evidence type="ECO:0000313" key="3">
    <source>
        <dbReference type="EMBL" id="ADN03018.1"/>
    </source>
</evidence>
<dbReference type="eggNOG" id="ENOG502ZEZR">
    <property type="taxonomic scope" value="Bacteria"/>
</dbReference>
<dbReference type="RefSeq" id="WP_013314856.1">
    <property type="nucleotide sequence ID" value="NC_014484.1"/>
</dbReference>
<organism evidence="3 4">
    <name type="scientific">Winmispira thermophila (strain ATCC 49972 / DSM 6192 / RI 19.B1)</name>
    <name type="common">Spirochaeta thermophila</name>
    <dbReference type="NCBI Taxonomy" id="665571"/>
    <lineage>
        <taxon>Bacteria</taxon>
        <taxon>Pseudomonadati</taxon>
        <taxon>Spirochaetota</taxon>
        <taxon>Spirochaetia</taxon>
        <taxon>Winmispirales</taxon>
        <taxon>Winmispiraceae</taxon>
        <taxon>Winmispira</taxon>
    </lineage>
</organism>
<dbReference type="AlphaFoldDB" id="E0RQW2"/>
<reference key="1">
    <citation type="submission" date="2009-08" db="EMBL/GenBank/DDBJ databases">
        <title>The genome sequence of Spirochaeta thermophila DSM6192.</title>
        <authorList>
            <person name="Angelov A."/>
            <person name="Mientus M."/>
            <person name="Wittenberg S."/>
            <person name="Lehmann R."/>
            <person name="Liesegang H."/>
            <person name="Daniel R."/>
            <person name="Liebl W."/>
        </authorList>
    </citation>
    <scope>NUCLEOTIDE SEQUENCE</scope>
    <source>
        <strain>DSM 6192</strain>
    </source>
</reference>
<dbReference type="HOGENOM" id="CLU_457759_0_0_12"/>
<evidence type="ECO:0000256" key="1">
    <source>
        <dbReference type="SAM" id="Coils"/>
    </source>
</evidence>
<dbReference type="PaxDb" id="665571-STHERM_c20870"/>
<feature type="region of interest" description="Disordered" evidence="2">
    <location>
        <begin position="526"/>
        <end position="577"/>
    </location>
</feature>
<evidence type="ECO:0000256" key="2">
    <source>
        <dbReference type="SAM" id="MobiDB-lite"/>
    </source>
</evidence>
<gene>
    <name evidence="3" type="ordered locus">STHERM_c20870</name>
</gene>
<reference evidence="3 4" key="2">
    <citation type="journal article" date="2010" name="J. Bacteriol.">
        <title>Genome sequence of the polysaccharide-degrading, thermophilic anaerobe Spirochaeta thermophila DSM 6192.</title>
        <authorList>
            <person name="Angelov A."/>
            <person name="Liebl S."/>
            <person name="Ballschmiter M."/>
            <person name="Bomeke M."/>
            <person name="Lehmann R."/>
            <person name="Liesegang H."/>
            <person name="Daniel R."/>
            <person name="Liebl W."/>
        </authorList>
    </citation>
    <scope>NUCLEOTIDE SEQUENCE [LARGE SCALE GENOMIC DNA]</scope>
    <source>
        <strain evidence="4">ATCC 49972 / DSM 6192 / RI 19.B1</strain>
    </source>
</reference>